<gene>
    <name evidence="2" type="ORF">DGAL_LOCUS931</name>
</gene>
<evidence type="ECO:0000313" key="3">
    <source>
        <dbReference type="Proteomes" id="UP000789390"/>
    </source>
</evidence>
<proteinExistence type="predicted"/>
<dbReference type="Proteomes" id="UP000789390">
    <property type="component" value="Unassembled WGS sequence"/>
</dbReference>
<feature type="compositionally biased region" description="Basic and acidic residues" evidence="1">
    <location>
        <begin position="82"/>
        <end position="91"/>
    </location>
</feature>
<evidence type="ECO:0000256" key="1">
    <source>
        <dbReference type="SAM" id="MobiDB-lite"/>
    </source>
</evidence>
<accession>A0A8J2WES3</accession>
<dbReference type="AlphaFoldDB" id="A0A8J2WES3"/>
<keyword evidence="3" id="KW-1185">Reference proteome</keyword>
<comment type="caution">
    <text evidence="2">The sequence shown here is derived from an EMBL/GenBank/DDBJ whole genome shotgun (WGS) entry which is preliminary data.</text>
</comment>
<evidence type="ECO:0000313" key="2">
    <source>
        <dbReference type="EMBL" id="CAH0098828.1"/>
    </source>
</evidence>
<organism evidence="2 3">
    <name type="scientific">Daphnia galeata</name>
    <dbReference type="NCBI Taxonomy" id="27404"/>
    <lineage>
        <taxon>Eukaryota</taxon>
        <taxon>Metazoa</taxon>
        <taxon>Ecdysozoa</taxon>
        <taxon>Arthropoda</taxon>
        <taxon>Crustacea</taxon>
        <taxon>Branchiopoda</taxon>
        <taxon>Diplostraca</taxon>
        <taxon>Cladocera</taxon>
        <taxon>Anomopoda</taxon>
        <taxon>Daphniidae</taxon>
        <taxon>Daphnia</taxon>
    </lineage>
</organism>
<dbReference type="EMBL" id="CAKKLH010000008">
    <property type="protein sequence ID" value="CAH0098828.1"/>
    <property type="molecule type" value="Genomic_DNA"/>
</dbReference>
<sequence length="210" mass="23772">MVFGHSNVNSERNKALKDKECRKTLETEQLIPVDYSKKIALMDNLNQEAINVTLTKVNVRKGMEPQKPAIHTPTPITNQSNSHDDLHRQGEGSEVSPMLLYQIPASYAGCVLENMAITKNLLVILMTDELFKVWIEIRSPAVCFRFSDSAIFPTLHYSRILVDCNLTYYLEIFGQRTKTGSLVLLDSDYKPFLNLVVANSILEEISVPKK</sequence>
<reference evidence="2" key="1">
    <citation type="submission" date="2021-11" db="EMBL/GenBank/DDBJ databases">
        <authorList>
            <person name="Schell T."/>
        </authorList>
    </citation>
    <scope>NUCLEOTIDE SEQUENCE</scope>
    <source>
        <strain evidence="2">M5</strain>
    </source>
</reference>
<protein>
    <submittedName>
        <fullName evidence="2">Uncharacterized protein</fullName>
    </submittedName>
</protein>
<name>A0A8J2WES3_9CRUS</name>
<feature type="region of interest" description="Disordered" evidence="1">
    <location>
        <begin position="65"/>
        <end position="91"/>
    </location>
</feature>